<feature type="region of interest" description="Disordered" evidence="10">
    <location>
        <begin position="291"/>
        <end position="336"/>
    </location>
</feature>
<keyword evidence="6 11" id="KW-1133">Transmembrane helix</keyword>
<evidence type="ECO:0000259" key="13">
    <source>
        <dbReference type="Pfam" id="PF08345"/>
    </source>
</evidence>
<proteinExistence type="inferred from homology"/>
<evidence type="ECO:0000256" key="9">
    <source>
        <dbReference type="PIRNR" id="PIRNR004862"/>
    </source>
</evidence>
<evidence type="ECO:0000256" key="2">
    <source>
        <dbReference type="ARBA" id="ARBA00004651"/>
    </source>
</evidence>
<accession>A0A239AQC6</accession>
<dbReference type="Pfam" id="PF08345">
    <property type="entry name" value="YscJ_FliF_C"/>
    <property type="match status" value="1"/>
</dbReference>
<evidence type="ECO:0000259" key="12">
    <source>
        <dbReference type="Pfam" id="PF01514"/>
    </source>
</evidence>
<dbReference type="Proteomes" id="UP000198324">
    <property type="component" value="Unassembled WGS sequence"/>
</dbReference>
<dbReference type="PRINTS" id="PR01009">
    <property type="entry name" value="FLGMRINGFLIF"/>
</dbReference>
<dbReference type="InterPro" id="IPR013556">
    <property type="entry name" value="Flag_M-ring_C"/>
</dbReference>
<evidence type="ECO:0000256" key="8">
    <source>
        <dbReference type="ARBA" id="ARBA00023143"/>
    </source>
</evidence>
<evidence type="ECO:0000256" key="4">
    <source>
        <dbReference type="ARBA" id="ARBA00022475"/>
    </source>
</evidence>
<dbReference type="InterPro" id="IPR006182">
    <property type="entry name" value="FliF_N_dom"/>
</dbReference>
<dbReference type="NCBIfam" id="TIGR00206">
    <property type="entry name" value="fliF"/>
    <property type="match status" value="1"/>
</dbReference>
<keyword evidence="14" id="KW-0969">Cilium</keyword>
<comment type="function">
    <text evidence="9">The M ring may be actively involved in energy transduction.</text>
</comment>
<organism evidence="14 15">
    <name type="scientific">Humidesulfovibrio mexicanus</name>
    <dbReference type="NCBI Taxonomy" id="147047"/>
    <lineage>
        <taxon>Bacteria</taxon>
        <taxon>Pseudomonadati</taxon>
        <taxon>Thermodesulfobacteriota</taxon>
        <taxon>Desulfovibrionia</taxon>
        <taxon>Desulfovibrionales</taxon>
        <taxon>Desulfovibrionaceae</taxon>
        <taxon>Humidesulfovibrio</taxon>
    </lineage>
</organism>
<keyword evidence="8 9" id="KW-0975">Bacterial flagellum</keyword>
<evidence type="ECO:0000256" key="11">
    <source>
        <dbReference type="SAM" id="Phobius"/>
    </source>
</evidence>
<evidence type="ECO:0000256" key="5">
    <source>
        <dbReference type="ARBA" id="ARBA00022692"/>
    </source>
</evidence>
<keyword evidence="7 11" id="KW-0472">Membrane</keyword>
<dbReference type="Gene3D" id="3.30.300.30">
    <property type="match status" value="1"/>
</dbReference>
<evidence type="ECO:0000256" key="6">
    <source>
        <dbReference type="ARBA" id="ARBA00022989"/>
    </source>
</evidence>
<dbReference type="GO" id="GO:0009431">
    <property type="term" value="C:bacterial-type flagellum basal body, MS ring"/>
    <property type="evidence" value="ECO:0007669"/>
    <property type="project" value="InterPro"/>
</dbReference>
<comment type="subcellular location">
    <subcellularLocation>
        <location evidence="1 9">Bacterial flagellum basal body</location>
    </subcellularLocation>
    <subcellularLocation>
        <location evidence="2">Cell membrane</location>
        <topology evidence="2">Multi-pass membrane protein</topology>
    </subcellularLocation>
</comment>
<keyword evidence="4" id="KW-1003">Cell membrane</keyword>
<dbReference type="PANTHER" id="PTHR30046:SF0">
    <property type="entry name" value="FLAGELLAR M-RING PROTEIN"/>
    <property type="match status" value="1"/>
</dbReference>
<dbReference type="PANTHER" id="PTHR30046">
    <property type="entry name" value="FLAGELLAR M-RING PROTEIN"/>
    <property type="match status" value="1"/>
</dbReference>
<evidence type="ECO:0000256" key="7">
    <source>
        <dbReference type="ARBA" id="ARBA00023136"/>
    </source>
</evidence>
<dbReference type="InterPro" id="IPR000067">
    <property type="entry name" value="FlgMring_FliF"/>
</dbReference>
<name>A0A239AQC6_9BACT</name>
<dbReference type="GO" id="GO:0071973">
    <property type="term" value="P:bacterial-type flagellum-dependent cell motility"/>
    <property type="evidence" value="ECO:0007669"/>
    <property type="project" value="InterPro"/>
</dbReference>
<dbReference type="RefSeq" id="WP_089274342.1">
    <property type="nucleotide sequence ID" value="NZ_FZOC01000004.1"/>
</dbReference>
<feature type="domain" description="Flagellar M-ring C-terminal" evidence="13">
    <location>
        <begin position="254"/>
        <end position="414"/>
    </location>
</feature>
<evidence type="ECO:0000313" key="14">
    <source>
        <dbReference type="EMBL" id="SNR97188.1"/>
    </source>
</evidence>
<dbReference type="GO" id="GO:0005886">
    <property type="term" value="C:plasma membrane"/>
    <property type="evidence" value="ECO:0007669"/>
    <property type="project" value="UniProtKB-SubCell"/>
</dbReference>
<reference evidence="14 15" key="1">
    <citation type="submission" date="2017-06" db="EMBL/GenBank/DDBJ databases">
        <authorList>
            <person name="Kim H.J."/>
            <person name="Triplett B.A."/>
        </authorList>
    </citation>
    <scope>NUCLEOTIDE SEQUENCE [LARGE SCALE GENOMIC DNA]</scope>
    <source>
        <strain evidence="14 15">DSM 13116</strain>
    </source>
</reference>
<dbReference type="InterPro" id="IPR043427">
    <property type="entry name" value="YscJ/FliF"/>
</dbReference>
<keyword evidence="14" id="KW-0966">Cell projection</keyword>
<evidence type="ECO:0000256" key="1">
    <source>
        <dbReference type="ARBA" id="ARBA00004117"/>
    </source>
</evidence>
<keyword evidence="15" id="KW-1185">Reference proteome</keyword>
<evidence type="ECO:0000256" key="10">
    <source>
        <dbReference type="SAM" id="MobiDB-lite"/>
    </source>
</evidence>
<sequence>MHPKVAEYFDKAKNLWAARSMTQQMLIGSLAVLLVAAFVGGIIYMNQPDYKVLYTKLSNEDAAKVVNLLKASKEPYRLEDNGQTVLVQSERVYDLRLKVASEGNLHGQGIGFEIFDDVKIGQTDFVQHINYQRALQGELARTIAEFPKIENARVHLVVPKKSLFIEEQTQPSASVVLQLKEKDAKLEPKEVQGIVNLVTMAVEGLDKKRITITDQNGQPLYQPADEDTAGMNTTQLEFKAQMERKIERRIEELLAPIVGPQKIIARVNTDLDFSHKTIKKELFNPDGQVVRSESRSEETVAGRANLDGAAPEANFRGDGFTGTQSSQDSSRETRTTNYEINREEQQIVSPVGELKRLGVAVIVDGTYTKDEKTGQTTFVPRSEEEMTRIKSLVQSAVGFDGDRGDTIEVSNIAFGSTDLGEGPSLVKHFLDLSGKLGKPLLTGLLIFLFLILVVRPVVMALIRPKVAEEEVEEVASLPSTDERLAIEETVEVPEEALDTARRLELLKGQAVQLTEQNMEQAIRLLKSWARQEA</sequence>
<dbReference type="InterPro" id="IPR045851">
    <property type="entry name" value="AMP-bd_C_sf"/>
</dbReference>
<dbReference type="Pfam" id="PF01514">
    <property type="entry name" value="YscJ_FliF"/>
    <property type="match status" value="1"/>
</dbReference>
<dbReference type="AlphaFoldDB" id="A0A239AQC6"/>
<gene>
    <name evidence="14" type="ORF">SAMN04488503_2116</name>
</gene>
<feature type="domain" description="Flagellar M-ring N-terminal" evidence="12">
    <location>
        <begin position="45"/>
        <end position="221"/>
    </location>
</feature>
<evidence type="ECO:0000313" key="15">
    <source>
        <dbReference type="Proteomes" id="UP000198324"/>
    </source>
</evidence>
<evidence type="ECO:0000256" key="3">
    <source>
        <dbReference type="ARBA" id="ARBA00007971"/>
    </source>
</evidence>
<dbReference type="EMBL" id="FZOC01000004">
    <property type="protein sequence ID" value="SNR97188.1"/>
    <property type="molecule type" value="Genomic_DNA"/>
</dbReference>
<protein>
    <recommendedName>
        <fullName evidence="9">Flagellar M-ring protein</fullName>
    </recommendedName>
</protein>
<feature type="transmembrane region" description="Helical" evidence="11">
    <location>
        <begin position="440"/>
        <end position="462"/>
    </location>
</feature>
<comment type="similarity">
    <text evidence="3 9">Belongs to the FliF family.</text>
</comment>
<dbReference type="GO" id="GO:0003774">
    <property type="term" value="F:cytoskeletal motor activity"/>
    <property type="evidence" value="ECO:0007669"/>
    <property type="project" value="InterPro"/>
</dbReference>
<keyword evidence="14" id="KW-0282">Flagellum</keyword>
<dbReference type="PIRSF" id="PIRSF004862">
    <property type="entry name" value="FliF"/>
    <property type="match status" value="1"/>
</dbReference>
<dbReference type="OrthoDB" id="9807026at2"/>
<keyword evidence="5 11" id="KW-0812">Transmembrane</keyword>
<feature type="transmembrane region" description="Helical" evidence="11">
    <location>
        <begin position="25"/>
        <end position="45"/>
    </location>
</feature>